<dbReference type="InterPro" id="IPR046347">
    <property type="entry name" value="bZIP_sf"/>
</dbReference>
<dbReference type="InterPro" id="IPR045314">
    <property type="entry name" value="bZIP_plant_GBF1"/>
</dbReference>
<keyword evidence="7" id="KW-0175">Coiled coil</keyword>
<evidence type="ECO:0000256" key="5">
    <source>
        <dbReference type="ARBA" id="ARBA00023163"/>
    </source>
</evidence>
<dbReference type="FunFam" id="1.20.5.170:FF:000020">
    <property type="entry name" value="BZIP transcription factor"/>
    <property type="match status" value="1"/>
</dbReference>
<feature type="compositionally biased region" description="Polar residues" evidence="8">
    <location>
        <begin position="468"/>
        <end position="477"/>
    </location>
</feature>
<dbReference type="GO" id="GO:0000976">
    <property type="term" value="F:transcription cis-regulatory region binding"/>
    <property type="evidence" value="ECO:0007669"/>
    <property type="project" value="UniProtKB-ARBA"/>
</dbReference>
<dbReference type="PROSITE" id="PS50217">
    <property type="entry name" value="BZIP"/>
    <property type="match status" value="1"/>
</dbReference>
<dbReference type="GO" id="GO:0003700">
    <property type="term" value="F:DNA-binding transcription factor activity"/>
    <property type="evidence" value="ECO:0007669"/>
    <property type="project" value="InterPro"/>
</dbReference>
<dbReference type="Pfam" id="PF00170">
    <property type="entry name" value="bZIP_1"/>
    <property type="match status" value="1"/>
</dbReference>
<feature type="coiled-coil region" evidence="7">
    <location>
        <begin position="343"/>
        <end position="384"/>
    </location>
</feature>
<evidence type="ECO:0000256" key="6">
    <source>
        <dbReference type="ARBA" id="ARBA00023242"/>
    </source>
</evidence>
<protein>
    <submittedName>
        <fullName evidence="10">TSA: Wollemia nobilis Ref_Wollemi_Transcript_7691_2463 transcribed RNA sequence</fullName>
    </submittedName>
</protein>
<keyword evidence="6" id="KW-0539">Nucleus</keyword>
<evidence type="ECO:0000313" key="10">
    <source>
        <dbReference type="EMBL" id="JAG88488.1"/>
    </source>
</evidence>
<dbReference type="PROSITE" id="PS00036">
    <property type="entry name" value="BZIP_BASIC"/>
    <property type="match status" value="1"/>
</dbReference>
<dbReference type="SMART" id="SM00338">
    <property type="entry name" value="BRLZ"/>
    <property type="match status" value="1"/>
</dbReference>
<evidence type="ECO:0000256" key="1">
    <source>
        <dbReference type="ARBA" id="ARBA00004123"/>
    </source>
</evidence>
<feature type="compositionally biased region" description="Low complexity" evidence="8">
    <location>
        <begin position="186"/>
        <end position="201"/>
    </location>
</feature>
<feature type="domain" description="BZIP" evidence="9">
    <location>
        <begin position="332"/>
        <end position="395"/>
    </location>
</feature>
<keyword evidence="4" id="KW-0238">DNA-binding</keyword>
<dbReference type="GO" id="GO:0005634">
    <property type="term" value="C:nucleus"/>
    <property type="evidence" value="ECO:0007669"/>
    <property type="project" value="UniProtKB-SubCell"/>
</dbReference>
<evidence type="ECO:0000256" key="2">
    <source>
        <dbReference type="ARBA" id="ARBA00007163"/>
    </source>
</evidence>
<evidence type="ECO:0000256" key="7">
    <source>
        <dbReference type="SAM" id="Coils"/>
    </source>
</evidence>
<feature type="compositionally biased region" description="Polar residues" evidence="8">
    <location>
        <begin position="225"/>
        <end position="242"/>
    </location>
</feature>
<dbReference type="CDD" id="cd14702">
    <property type="entry name" value="bZIP_plant_GBF1"/>
    <property type="match status" value="1"/>
</dbReference>
<feature type="region of interest" description="Disordered" evidence="8">
    <location>
        <begin position="173"/>
        <end position="255"/>
    </location>
</feature>
<evidence type="ECO:0000256" key="3">
    <source>
        <dbReference type="ARBA" id="ARBA00023015"/>
    </source>
</evidence>
<name>A0A0C9S9I5_9CONI</name>
<dbReference type="PANTHER" id="PTHR45967:SF38">
    <property type="entry name" value="G-BOX-BINDING FACTOR 2"/>
    <property type="match status" value="1"/>
</dbReference>
<sequence length="477" mass="50324">MGGEGGTQTKGVKPSPTPQVGGEGVTQAKTAKPSSMPQEQPATPAYPDWAAAFQAYYGPGVTPPPPYFASAVASGPTPHPYIWGGQPLLPPYGTTPSYAAVYPPGGIYGHPSMPHGVHAYNQYGVPSTGNPIDVAMTSAPTTEAESKSLGAKERNSIKRVKGSLGKLEIVTHKGEGGKATSGSANGGFSQSGDSGSEGSSEGSEEDNSQNGSDTGRKRSFERLTMNGTTAHDMNTPAYNASTGEAKPTASKSAMGSVSSVPATEKSLVSLPTTNLHIGMDFWNASAAGMGASVKGRRGTTAIASPIVPTTAQLIPTGRDGVPSELWVQDERELKRQRRKQSNRESARRSRLRKQAECEELTAKVDLLSSENMALKSELTRLAEESKKLASHNASLLEQLRNVQGEDRAADLEKKSPRKTDSHFIQPGGNEHFQVLSKLTNSNSSQRNEQREQESHESTSKSHLALEANANSDTVAAG</sequence>
<dbReference type="EMBL" id="GCHU01007642">
    <property type="protein sequence ID" value="JAG88488.1"/>
    <property type="molecule type" value="Transcribed_RNA"/>
</dbReference>
<dbReference type="InterPro" id="IPR004827">
    <property type="entry name" value="bZIP"/>
</dbReference>
<dbReference type="PANTHER" id="PTHR45967">
    <property type="entry name" value="G-BOX-BINDING FACTOR 3-RELATED"/>
    <property type="match status" value="1"/>
</dbReference>
<dbReference type="Gene3D" id="1.20.5.170">
    <property type="match status" value="1"/>
</dbReference>
<keyword evidence="3" id="KW-0805">Transcription regulation</keyword>
<evidence type="ECO:0000256" key="8">
    <source>
        <dbReference type="SAM" id="MobiDB-lite"/>
    </source>
</evidence>
<feature type="region of interest" description="Disordered" evidence="8">
    <location>
        <begin position="1"/>
        <end position="45"/>
    </location>
</feature>
<accession>A0A0C9S9I5</accession>
<evidence type="ECO:0000256" key="4">
    <source>
        <dbReference type="ARBA" id="ARBA00023125"/>
    </source>
</evidence>
<feature type="region of interest" description="Disordered" evidence="8">
    <location>
        <begin position="399"/>
        <end position="477"/>
    </location>
</feature>
<feature type="compositionally biased region" description="Basic and acidic residues" evidence="8">
    <location>
        <begin position="403"/>
        <end position="421"/>
    </location>
</feature>
<evidence type="ECO:0000259" key="9">
    <source>
        <dbReference type="PROSITE" id="PS50217"/>
    </source>
</evidence>
<dbReference type="SUPFAM" id="SSF57959">
    <property type="entry name" value="Leucine zipper domain"/>
    <property type="match status" value="1"/>
</dbReference>
<dbReference type="InterPro" id="IPR012900">
    <property type="entry name" value="MFMR"/>
</dbReference>
<reference evidence="10" key="1">
    <citation type="submission" date="2015-02" db="EMBL/GenBank/DDBJ databases">
        <title>A transcriptome of Wollemia nobilis - a relic of Gondwana.</title>
        <authorList>
            <person name="Chia J.Y."/>
            <person name="Leong Y.S."/>
            <person name="Abdul Karim S."/>
            <person name="Wan Azmi N."/>
            <person name="Hercus R."/>
            <person name="Croft L."/>
        </authorList>
    </citation>
    <scope>NUCLEOTIDE SEQUENCE</scope>
    <source>
        <strain evidence="10">MaeBrown</strain>
        <tissue evidence="10">Leaf</tissue>
    </source>
</reference>
<feature type="compositionally biased region" description="Basic and acidic residues" evidence="8">
    <location>
        <begin position="447"/>
        <end position="459"/>
    </location>
</feature>
<dbReference type="Pfam" id="PF16596">
    <property type="entry name" value="MFMR_assoc"/>
    <property type="match status" value="1"/>
</dbReference>
<dbReference type="Pfam" id="PF07777">
    <property type="entry name" value="MFMR"/>
    <property type="match status" value="1"/>
</dbReference>
<dbReference type="InterPro" id="IPR044827">
    <property type="entry name" value="GBF-like"/>
</dbReference>
<keyword evidence="5" id="KW-0804">Transcription</keyword>
<comment type="similarity">
    <text evidence="2">Belongs to the bZIP family.</text>
</comment>
<feature type="compositionally biased region" description="Polar residues" evidence="8">
    <location>
        <begin position="436"/>
        <end position="446"/>
    </location>
</feature>
<proteinExistence type="inferred from homology"/>
<feature type="compositionally biased region" description="Polar residues" evidence="8">
    <location>
        <begin position="27"/>
        <end position="41"/>
    </location>
</feature>
<dbReference type="AlphaFoldDB" id="A0A0C9S9I5"/>
<organism evidence="10">
    <name type="scientific">Wollemia nobilis</name>
    <dbReference type="NCBI Taxonomy" id="56998"/>
    <lineage>
        <taxon>Eukaryota</taxon>
        <taxon>Viridiplantae</taxon>
        <taxon>Streptophyta</taxon>
        <taxon>Embryophyta</taxon>
        <taxon>Tracheophyta</taxon>
        <taxon>Spermatophyta</taxon>
        <taxon>Pinopsida</taxon>
        <taxon>Pinidae</taxon>
        <taxon>Conifers II</taxon>
        <taxon>Araucariales</taxon>
        <taxon>Araucariaceae</taxon>
        <taxon>Wollemia</taxon>
    </lineage>
</organism>
<comment type="subcellular location">
    <subcellularLocation>
        <location evidence="1">Nucleus</location>
    </subcellularLocation>
</comment>